<comment type="pathway">
    <text evidence="4 5">Amino-acid biosynthesis; L-homocysteine biosynthesis; L-homocysteine from S-adenosyl-L-homocysteine: step 1/1.</text>
</comment>
<dbReference type="InterPro" id="IPR000043">
    <property type="entry name" value="Adenosylhomocysteinase-like"/>
</dbReference>
<comment type="subcellular location">
    <subcellularLocation>
        <location evidence="4">Cytoplasm</location>
    </subcellularLocation>
</comment>
<dbReference type="Gene3D" id="3.40.50.720">
    <property type="entry name" value="NAD(P)-binding Rossmann-like Domain"/>
    <property type="match status" value="1"/>
</dbReference>
<comment type="function">
    <text evidence="4">May play a key role in the regulation of the intracellular concentration of adenosylhomocysteine.</text>
</comment>
<evidence type="ECO:0000256" key="2">
    <source>
        <dbReference type="ARBA" id="ARBA00022563"/>
    </source>
</evidence>
<keyword evidence="9" id="KW-1185">Reference proteome</keyword>
<keyword evidence="3 4" id="KW-0520">NAD</keyword>
<evidence type="ECO:0000256" key="1">
    <source>
        <dbReference type="ARBA" id="ARBA00007122"/>
    </source>
</evidence>
<name>A0ABQ4QBM9_9HYPH</name>
<comment type="cofactor">
    <cofactor evidence="4 5">
        <name>NAD(+)</name>
        <dbReference type="ChEBI" id="CHEBI:57540"/>
    </cofactor>
    <text evidence="4 5">Binds 1 NAD(+) per subunit.</text>
</comment>
<dbReference type="PROSITE" id="PS00738">
    <property type="entry name" value="ADOHCYASE_1"/>
    <property type="match status" value="1"/>
</dbReference>
<keyword evidence="4" id="KW-0963">Cytoplasm</keyword>
<evidence type="ECO:0000256" key="6">
    <source>
        <dbReference type="RuleBase" id="RU004166"/>
    </source>
</evidence>
<dbReference type="PIRSF" id="PIRSF001109">
    <property type="entry name" value="Ad_hcy_hydrolase"/>
    <property type="match status" value="1"/>
</dbReference>
<comment type="catalytic activity">
    <reaction evidence="4 5">
        <text>S-adenosyl-L-homocysteine + H2O = L-homocysteine + adenosine</text>
        <dbReference type="Rhea" id="RHEA:21708"/>
        <dbReference type="ChEBI" id="CHEBI:15377"/>
        <dbReference type="ChEBI" id="CHEBI:16335"/>
        <dbReference type="ChEBI" id="CHEBI:57856"/>
        <dbReference type="ChEBI" id="CHEBI:58199"/>
        <dbReference type="EC" id="3.13.2.1"/>
    </reaction>
</comment>
<dbReference type="InterPro" id="IPR036291">
    <property type="entry name" value="NAD(P)-bd_dom_sf"/>
</dbReference>
<keyword evidence="2 4" id="KW-0554">One-carbon metabolism</keyword>
<dbReference type="Pfam" id="PF00670">
    <property type="entry name" value="AdoHcyase_NAD"/>
    <property type="match status" value="1"/>
</dbReference>
<comment type="similarity">
    <text evidence="1 4 6">Belongs to the adenosylhomocysteinase family.</text>
</comment>
<evidence type="ECO:0000256" key="5">
    <source>
        <dbReference type="RuleBase" id="RU000548"/>
    </source>
</evidence>
<dbReference type="PANTHER" id="PTHR23420:SF0">
    <property type="entry name" value="ADENOSYLHOMOCYSTEINASE"/>
    <property type="match status" value="1"/>
</dbReference>
<feature type="binding site" evidence="4">
    <location>
        <begin position="193"/>
        <end position="195"/>
    </location>
    <ligand>
        <name>NAD(+)</name>
        <dbReference type="ChEBI" id="CHEBI:57540"/>
    </ligand>
</feature>
<dbReference type="Gene3D" id="3.40.50.1480">
    <property type="entry name" value="Adenosylhomocysteinase-like"/>
    <property type="match status" value="1"/>
</dbReference>
<dbReference type="Proteomes" id="UP001055117">
    <property type="component" value="Unassembled WGS sequence"/>
</dbReference>
<dbReference type="CDD" id="cd00401">
    <property type="entry name" value="SAHH"/>
    <property type="match status" value="1"/>
</dbReference>
<dbReference type="SUPFAM" id="SSF52283">
    <property type="entry name" value="Formate/glycerate dehydrogenase catalytic domain-like"/>
    <property type="match status" value="1"/>
</dbReference>
<dbReference type="HAMAP" id="MF_00563">
    <property type="entry name" value="AdoHcyase"/>
    <property type="match status" value="1"/>
</dbReference>
<reference evidence="8 9" key="1">
    <citation type="journal article" date="2021" name="Front. Microbiol.">
        <title>Comprehensive Comparative Genomics and Phenotyping of Methylobacterium Species.</title>
        <authorList>
            <person name="Alessa O."/>
            <person name="Ogura Y."/>
            <person name="Fujitani Y."/>
            <person name="Takami H."/>
            <person name="Hayashi T."/>
            <person name="Sahin N."/>
            <person name="Tani A."/>
        </authorList>
    </citation>
    <scope>NUCLEOTIDE SEQUENCE [LARGE SCALE GENOMIC DNA]</scope>
    <source>
        <strain evidence="8 9">DSM 23679</strain>
    </source>
</reference>
<dbReference type="EMBL" id="BPQG01000006">
    <property type="protein sequence ID" value="GJD42618.1"/>
    <property type="molecule type" value="Genomic_DNA"/>
</dbReference>
<dbReference type="RefSeq" id="WP_147762702.1">
    <property type="nucleotide sequence ID" value="NZ_BPQG01000006.1"/>
</dbReference>
<feature type="binding site" evidence="4">
    <location>
        <position position="222"/>
    </location>
    <ligand>
        <name>substrate</name>
    </ligand>
</feature>
<feature type="binding site" evidence="4">
    <location>
        <position position="192"/>
    </location>
    <ligand>
        <name>substrate</name>
    </ligand>
</feature>
<dbReference type="Pfam" id="PF05221">
    <property type="entry name" value="AdoHcyase"/>
    <property type="match status" value="1"/>
</dbReference>
<dbReference type="EC" id="3.13.2.1" evidence="4"/>
<feature type="domain" description="S-adenosyl-L-homocysteine hydrolase NAD binding" evidence="7">
    <location>
        <begin position="227"/>
        <end position="386"/>
    </location>
</feature>
<feature type="binding site" evidence="4">
    <location>
        <position position="226"/>
    </location>
    <ligand>
        <name>substrate</name>
    </ligand>
</feature>
<dbReference type="NCBIfam" id="NF004005">
    <property type="entry name" value="PRK05476.2-3"/>
    <property type="match status" value="1"/>
</dbReference>
<comment type="caution">
    <text evidence="8">The sequence shown here is derived from an EMBL/GenBank/DDBJ whole genome shotgun (WGS) entry which is preliminary data.</text>
</comment>
<feature type="binding site" evidence="4">
    <location>
        <position position="227"/>
    </location>
    <ligand>
        <name>NAD(+)</name>
        <dbReference type="ChEBI" id="CHEBI:57540"/>
    </ligand>
</feature>
<dbReference type="InterPro" id="IPR042172">
    <property type="entry name" value="Adenosylhomocyst_ase-like_sf"/>
</dbReference>
<protein>
    <recommendedName>
        <fullName evidence="4">Adenosylhomocysteinase</fullName>
        <ecNumber evidence="4">3.13.2.1</ecNumber>
    </recommendedName>
    <alternativeName>
        <fullName evidence="4">S-adenosyl-L-homocysteine hydrolase</fullName>
        <shortName evidence="4">AdoHcyase</shortName>
    </alternativeName>
</protein>
<evidence type="ECO:0000256" key="3">
    <source>
        <dbReference type="ARBA" id="ARBA00023027"/>
    </source>
</evidence>
<sequence length="466" mass="50945">MAQDYIVKDIGLADYGRKEISIAETEMPGLMATREEYGPSQPLKGARIAGSLHMTIQTAVLIETLKSLGADIRWVSCNIYSTQDHAAAAIAAAGIPVFAIKGETLEEYWDYTSKLFDWHGGGMPNMILDDGGDATMFVHLGLRAENGDTAFLDKPESEEEEIFFALLKKKLAEKPKGWFAGLADSIKGVSEETTTGVHRLYNLAKEGKLLFPAINVNDAVTKSKFDNLYGCRESLVDGIRRGTDVMMAGKVAMVAGFGDVGKGSASSLRHAGCRVLVSEVDPICALQAAMEGYEVVTMEDAAPRADIFVTATGNKDIITLDHMRAMKDRAIVCNIGHFDNEIQVAGLKNLKWSNIKPQVDEITFADGHRIILLSEGRLVNLGNATGHPSFVMSASFTNQTLAQIELWTNPGKYQKQVYTLPKALDEKVALLHLEKIGVKLSKLRPDQAAYIGVSENGPFKPDHYRY</sequence>
<evidence type="ECO:0000313" key="9">
    <source>
        <dbReference type="Proteomes" id="UP001055117"/>
    </source>
</evidence>
<evidence type="ECO:0000259" key="7">
    <source>
        <dbReference type="SMART" id="SM00997"/>
    </source>
</evidence>
<dbReference type="PROSITE" id="PS00739">
    <property type="entry name" value="ADOHCYASE_2"/>
    <property type="match status" value="1"/>
</dbReference>
<proteinExistence type="inferred from homology"/>
<feature type="binding site" evidence="4">
    <location>
        <position position="130"/>
    </location>
    <ligand>
        <name>substrate</name>
    </ligand>
</feature>
<dbReference type="SMART" id="SM00996">
    <property type="entry name" value="AdoHcyase"/>
    <property type="match status" value="1"/>
</dbReference>
<feature type="binding site" evidence="4">
    <location>
        <position position="55"/>
    </location>
    <ligand>
        <name>substrate</name>
    </ligand>
</feature>
<dbReference type="SMART" id="SM00997">
    <property type="entry name" value="AdoHcyase_NAD"/>
    <property type="match status" value="1"/>
</dbReference>
<feature type="binding site" evidence="4">
    <location>
        <begin position="256"/>
        <end position="261"/>
    </location>
    <ligand>
        <name>NAD(+)</name>
        <dbReference type="ChEBI" id="CHEBI:57540"/>
    </ligand>
</feature>
<dbReference type="InterPro" id="IPR020082">
    <property type="entry name" value="S-Ado-L-homoCys_hydrolase_CS"/>
</dbReference>
<feature type="binding site" evidence="4">
    <location>
        <position position="314"/>
    </location>
    <ligand>
        <name>NAD(+)</name>
        <dbReference type="ChEBI" id="CHEBI:57540"/>
    </ligand>
</feature>
<evidence type="ECO:0000256" key="4">
    <source>
        <dbReference type="HAMAP-Rule" id="MF_00563"/>
    </source>
</evidence>
<dbReference type="InterPro" id="IPR015878">
    <property type="entry name" value="Ado_hCys_hydrolase_NAD-bd"/>
</dbReference>
<feature type="binding site" evidence="4">
    <location>
        <position position="380"/>
    </location>
    <ligand>
        <name>NAD(+)</name>
        <dbReference type="ChEBI" id="CHEBI:57540"/>
    </ligand>
</feature>
<feature type="binding site" evidence="4">
    <location>
        <position position="279"/>
    </location>
    <ligand>
        <name>NAD(+)</name>
        <dbReference type="ChEBI" id="CHEBI:57540"/>
    </ligand>
</feature>
<dbReference type="NCBIfam" id="TIGR00936">
    <property type="entry name" value="ahcY"/>
    <property type="match status" value="1"/>
</dbReference>
<keyword evidence="4 5" id="KW-0378">Hydrolase</keyword>
<evidence type="ECO:0000313" key="8">
    <source>
        <dbReference type="EMBL" id="GJD42618.1"/>
    </source>
</evidence>
<dbReference type="PANTHER" id="PTHR23420">
    <property type="entry name" value="ADENOSYLHOMOCYSTEINASE"/>
    <property type="match status" value="1"/>
</dbReference>
<feature type="binding site" evidence="4">
    <location>
        <begin position="335"/>
        <end position="337"/>
    </location>
    <ligand>
        <name>NAD(+)</name>
        <dbReference type="ChEBI" id="CHEBI:57540"/>
    </ligand>
</feature>
<organism evidence="8 9">
    <name type="scientific">Methylobacterium cerastii</name>
    <dbReference type="NCBI Taxonomy" id="932741"/>
    <lineage>
        <taxon>Bacteria</taxon>
        <taxon>Pseudomonadati</taxon>
        <taxon>Pseudomonadota</taxon>
        <taxon>Alphaproteobacteria</taxon>
        <taxon>Hyphomicrobiales</taxon>
        <taxon>Methylobacteriaceae</taxon>
        <taxon>Methylobacterium</taxon>
    </lineage>
</organism>
<dbReference type="SUPFAM" id="SSF51735">
    <property type="entry name" value="NAD(P)-binding Rossmann-fold domains"/>
    <property type="match status" value="1"/>
</dbReference>
<accession>A0ABQ4QBM9</accession>
<gene>
    <name evidence="4 8" type="primary">ahcY</name>
    <name evidence="8" type="ORF">AFCDBAGC_0456</name>
</gene>